<evidence type="ECO:0000256" key="2">
    <source>
        <dbReference type="ARBA" id="ARBA00023125"/>
    </source>
</evidence>
<keyword evidence="5" id="KW-1133">Transmembrane helix</keyword>
<dbReference type="GO" id="GO:0003700">
    <property type="term" value="F:DNA-binding transcription factor activity"/>
    <property type="evidence" value="ECO:0007669"/>
    <property type="project" value="InterPro"/>
</dbReference>
<feature type="domain" description="HTH araC/xylS-type" evidence="6">
    <location>
        <begin position="425"/>
        <end position="533"/>
    </location>
</feature>
<reference evidence="7 8" key="1">
    <citation type="submission" date="2018-04" db="EMBL/GenBank/DDBJ databases">
        <title>Draft Genome Sequence of Phosphate-Solubilizing Chryseobacterium sp. ISE14 that is a Biocontrol and Plant Growth-Promoting Rhizobacterium Isolated from Cucumber.</title>
        <authorList>
            <person name="Jeong J.-J."/>
            <person name="Sang M.K."/>
            <person name="Choi I.-G."/>
            <person name="Kim K.D."/>
        </authorList>
    </citation>
    <scope>NUCLEOTIDE SEQUENCE [LARGE SCALE GENOMIC DNA]</scope>
    <source>
        <strain evidence="7 8">ISE14</strain>
    </source>
</reference>
<dbReference type="InterPro" id="IPR011990">
    <property type="entry name" value="TPR-like_helical_dom_sf"/>
</dbReference>
<dbReference type="InterPro" id="IPR018060">
    <property type="entry name" value="HTH_AraC"/>
</dbReference>
<evidence type="ECO:0000259" key="6">
    <source>
        <dbReference type="PROSITE" id="PS01124"/>
    </source>
</evidence>
<dbReference type="SUPFAM" id="SSF48452">
    <property type="entry name" value="TPR-like"/>
    <property type="match status" value="1"/>
</dbReference>
<gene>
    <name evidence="7" type="ORF">C1631_015265</name>
</gene>
<dbReference type="Proteomes" id="UP000236594">
    <property type="component" value="Unassembled WGS sequence"/>
</dbReference>
<dbReference type="SMART" id="SM00028">
    <property type="entry name" value="TPR"/>
    <property type="match status" value="3"/>
</dbReference>
<dbReference type="Gene3D" id="1.25.40.10">
    <property type="entry name" value="Tetratricopeptide repeat domain"/>
    <property type="match status" value="1"/>
</dbReference>
<keyword evidence="5" id="KW-0812">Transmembrane</keyword>
<feature type="transmembrane region" description="Helical" evidence="5">
    <location>
        <begin position="344"/>
        <end position="363"/>
    </location>
</feature>
<dbReference type="GO" id="GO:0043565">
    <property type="term" value="F:sequence-specific DNA binding"/>
    <property type="evidence" value="ECO:0007669"/>
    <property type="project" value="InterPro"/>
</dbReference>
<dbReference type="OrthoDB" id="5295174at2"/>
<proteinExistence type="predicted"/>
<keyword evidence="4" id="KW-0802">TPR repeat</keyword>
<name>A0A316X837_9FLAO</name>
<dbReference type="PROSITE" id="PS50005">
    <property type="entry name" value="TPR"/>
    <property type="match status" value="1"/>
</dbReference>
<dbReference type="PROSITE" id="PS01124">
    <property type="entry name" value="HTH_ARAC_FAMILY_2"/>
    <property type="match status" value="1"/>
</dbReference>
<organism evidence="7 8">
    <name type="scientific">Chryseobacterium phosphatilyticum</name>
    <dbReference type="NCBI Taxonomy" id="475075"/>
    <lineage>
        <taxon>Bacteria</taxon>
        <taxon>Pseudomonadati</taxon>
        <taxon>Bacteroidota</taxon>
        <taxon>Flavobacteriia</taxon>
        <taxon>Flavobacteriales</taxon>
        <taxon>Weeksellaceae</taxon>
        <taxon>Chryseobacterium group</taxon>
        <taxon>Chryseobacterium</taxon>
    </lineage>
</organism>
<keyword evidence="1" id="KW-0805">Transcription regulation</keyword>
<dbReference type="Gene3D" id="1.10.10.60">
    <property type="entry name" value="Homeodomain-like"/>
    <property type="match status" value="2"/>
</dbReference>
<dbReference type="PANTHER" id="PTHR43280">
    <property type="entry name" value="ARAC-FAMILY TRANSCRIPTIONAL REGULATOR"/>
    <property type="match status" value="1"/>
</dbReference>
<dbReference type="Pfam" id="PF12833">
    <property type="entry name" value="HTH_18"/>
    <property type="match status" value="1"/>
</dbReference>
<dbReference type="Pfam" id="PF13424">
    <property type="entry name" value="TPR_12"/>
    <property type="match status" value="1"/>
</dbReference>
<evidence type="ECO:0000256" key="5">
    <source>
        <dbReference type="SAM" id="Phobius"/>
    </source>
</evidence>
<comment type="caution">
    <text evidence="7">The sequence shown here is derived from an EMBL/GenBank/DDBJ whole genome shotgun (WGS) entry which is preliminary data.</text>
</comment>
<dbReference type="RefSeq" id="WP_109713176.1">
    <property type="nucleotide sequence ID" value="NZ_PPED02000003.1"/>
</dbReference>
<dbReference type="EMBL" id="PPED02000003">
    <property type="protein sequence ID" value="PWN69409.1"/>
    <property type="molecule type" value="Genomic_DNA"/>
</dbReference>
<dbReference type="InterPro" id="IPR009057">
    <property type="entry name" value="Homeodomain-like_sf"/>
</dbReference>
<keyword evidence="8" id="KW-1185">Reference proteome</keyword>
<dbReference type="InterPro" id="IPR019734">
    <property type="entry name" value="TPR_rpt"/>
</dbReference>
<keyword evidence="5" id="KW-0472">Membrane</keyword>
<dbReference type="SMART" id="SM00342">
    <property type="entry name" value="HTH_ARAC"/>
    <property type="match status" value="1"/>
</dbReference>
<dbReference type="PANTHER" id="PTHR43280:SF2">
    <property type="entry name" value="HTH-TYPE TRANSCRIPTIONAL REGULATOR EXSA"/>
    <property type="match status" value="1"/>
</dbReference>
<dbReference type="SUPFAM" id="SSF46689">
    <property type="entry name" value="Homeodomain-like"/>
    <property type="match status" value="1"/>
</dbReference>
<evidence type="ECO:0000256" key="4">
    <source>
        <dbReference type="PROSITE-ProRule" id="PRU00339"/>
    </source>
</evidence>
<dbReference type="AlphaFoldDB" id="A0A316X837"/>
<protein>
    <recommendedName>
        <fullName evidence="6">HTH araC/xylS-type domain-containing protein</fullName>
    </recommendedName>
</protein>
<evidence type="ECO:0000256" key="1">
    <source>
        <dbReference type="ARBA" id="ARBA00023015"/>
    </source>
</evidence>
<sequence length="543" mass="63142">MKNFIFLISCFFFSSMYCQVLSEKDLDKEINELRELSSTNPKKAIQLSIESYNSAKKIDYKKGMLDNRMIQMAKYFDLGDFKKVIEISKEAELLSNNLDIAEDLSNTFRLRASAYTELGFNDESLKDFTKALEISEKITSSDSKFYYRSLIYTGIGSYMAHINAPVDSVMSYEKKTLAEALKISADKNFINKKYYLISNVYTNLGMINVAKGYPKKAEEYFIKALEICRNKNYSINIQTEILVLNEFAWLYFDQKNYDKAIQYAKEAAVMEKQFSFPYIRRDIYEILFKSQVEKGNKEESSEYMAKFTKLNDSIVNAEKKTINTPMKHILSEKESDNHDRMNRILITGAALFVLSISGGWIYWRRRNKILHQNYEKIIENLKKAESVSAEEKDVPADALVIEDAGSIVYPHEKTSNLIIKNDTVNNILSKLKKIENSQKFIKKDFTLTFLASELNTNPRYLSEIIKQHKGKSYNNYINGLRIGYITNKLYKNPVYREYKISYLAEECGFTSREVFAVIFKKETGMTPSYFISQLKQEDVMYLQ</sequence>
<accession>A0A316X837</accession>
<keyword evidence="2" id="KW-0238">DNA-binding</keyword>
<evidence type="ECO:0000313" key="8">
    <source>
        <dbReference type="Proteomes" id="UP000236594"/>
    </source>
</evidence>
<evidence type="ECO:0000313" key="7">
    <source>
        <dbReference type="EMBL" id="PWN69409.1"/>
    </source>
</evidence>
<keyword evidence="3" id="KW-0804">Transcription</keyword>
<evidence type="ECO:0000256" key="3">
    <source>
        <dbReference type="ARBA" id="ARBA00023163"/>
    </source>
</evidence>
<feature type="repeat" description="TPR" evidence="4">
    <location>
        <begin position="198"/>
        <end position="231"/>
    </location>
</feature>